<dbReference type="FunFam" id="3.40.970.10:FF:000001">
    <property type="entry name" value="Ribonuclease H1"/>
    <property type="match status" value="1"/>
</dbReference>
<keyword evidence="6" id="KW-0479">Metal-binding</keyword>
<dbReference type="SUPFAM" id="SSF55658">
    <property type="entry name" value="L9 N-domain-like"/>
    <property type="match status" value="1"/>
</dbReference>
<feature type="compositionally biased region" description="Polar residues" evidence="10">
    <location>
        <begin position="77"/>
        <end position="93"/>
    </location>
</feature>
<dbReference type="InterPro" id="IPR036397">
    <property type="entry name" value="RNaseH_sf"/>
</dbReference>
<proteinExistence type="inferred from homology"/>
<keyword evidence="5" id="KW-0540">Nuclease</keyword>
<keyword evidence="9" id="KW-0460">Magnesium</keyword>
<reference evidence="12 13" key="1">
    <citation type="submission" date="2020-04" db="EMBL/GenBank/DDBJ databases">
        <authorList>
            <person name="Alioto T."/>
            <person name="Alioto T."/>
            <person name="Gomez Garrido J."/>
        </authorList>
    </citation>
    <scope>NUCLEOTIDE SEQUENCE [LARGE SCALE GENOMIC DNA]</scope>
</reference>
<evidence type="ECO:0000256" key="3">
    <source>
        <dbReference type="ARBA" id="ARBA00005300"/>
    </source>
</evidence>
<feature type="region of interest" description="Disordered" evidence="10">
    <location>
        <begin position="304"/>
        <end position="337"/>
    </location>
</feature>
<dbReference type="PROSITE" id="PS50879">
    <property type="entry name" value="RNASE_H_1"/>
    <property type="match status" value="1"/>
</dbReference>
<comment type="caution">
    <text evidence="12">The sequence shown here is derived from an EMBL/GenBank/DDBJ whole genome shotgun (WGS) entry which is preliminary data.</text>
</comment>
<comment type="cofactor">
    <cofactor evidence="2">
        <name>Mg(2+)</name>
        <dbReference type="ChEBI" id="CHEBI:18420"/>
    </cofactor>
</comment>
<dbReference type="EMBL" id="CADEPI010000083">
    <property type="protein sequence ID" value="CAB3373253.1"/>
    <property type="molecule type" value="Genomic_DNA"/>
</dbReference>
<dbReference type="InterPro" id="IPR011320">
    <property type="entry name" value="RNase_H1_N"/>
</dbReference>
<dbReference type="InterPro" id="IPR002156">
    <property type="entry name" value="RNaseH_domain"/>
</dbReference>
<keyword evidence="8" id="KW-0378">Hydrolase</keyword>
<evidence type="ECO:0000256" key="7">
    <source>
        <dbReference type="ARBA" id="ARBA00022759"/>
    </source>
</evidence>
<dbReference type="PANTHER" id="PTHR10642:SF26">
    <property type="entry name" value="RIBONUCLEASE H1"/>
    <property type="match status" value="1"/>
</dbReference>
<name>A0A8S1CYZ4_9INSE</name>
<comment type="similarity">
    <text evidence="3">Belongs to the RNase H family.</text>
</comment>
<dbReference type="Gene3D" id="3.30.420.10">
    <property type="entry name" value="Ribonuclease H-like superfamily/Ribonuclease H"/>
    <property type="match status" value="1"/>
</dbReference>
<evidence type="ECO:0000256" key="8">
    <source>
        <dbReference type="ARBA" id="ARBA00022801"/>
    </source>
</evidence>
<dbReference type="InterPro" id="IPR012337">
    <property type="entry name" value="RNaseH-like_sf"/>
</dbReference>
<dbReference type="SUPFAM" id="SSF53098">
    <property type="entry name" value="Ribonuclease H-like"/>
    <property type="match status" value="1"/>
</dbReference>
<dbReference type="EC" id="3.1.26.4" evidence="4"/>
<dbReference type="Pfam" id="PF00075">
    <property type="entry name" value="RNase_H"/>
    <property type="match status" value="1"/>
</dbReference>
<dbReference type="GO" id="GO:0043137">
    <property type="term" value="P:DNA replication, removal of RNA primer"/>
    <property type="evidence" value="ECO:0007669"/>
    <property type="project" value="TreeGrafter"/>
</dbReference>
<dbReference type="InterPro" id="IPR009027">
    <property type="entry name" value="Ribosomal_bL9/RNase_H1_N"/>
</dbReference>
<dbReference type="GO" id="GO:0046872">
    <property type="term" value="F:metal ion binding"/>
    <property type="evidence" value="ECO:0007669"/>
    <property type="project" value="UniProtKB-KW"/>
</dbReference>
<organism evidence="12 13">
    <name type="scientific">Cloeon dipterum</name>
    <dbReference type="NCBI Taxonomy" id="197152"/>
    <lineage>
        <taxon>Eukaryota</taxon>
        <taxon>Metazoa</taxon>
        <taxon>Ecdysozoa</taxon>
        <taxon>Arthropoda</taxon>
        <taxon>Hexapoda</taxon>
        <taxon>Insecta</taxon>
        <taxon>Pterygota</taxon>
        <taxon>Palaeoptera</taxon>
        <taxon>Ephemeroptera</taxon>
        <taxon>Pisciforma</taxon>
        <taxon>Baetidae</taxon>
        <taxon>Cloeon</taxon>
    </lineage>
</organism>
<dbReference type="PANTHER" id="PTHR10642">
    <property type="entry name" value="RIBONUCLEASE H1"/>
    <property type="match status" value="1"/>
</dbReference>
<accession>A0A8S1CYZ4</accession>
<keyword evidence="7" id="KW-0255">Endonuclease</keyword>
<evidence type="ECO:0000313" key="13">
    <source>
        <dbReference type="Proteomes" id="UP000494165"/>
    </source>
</evidence>
<evidence type="ECO:0000259" key="11">
    <source>
        <dbReference type="PROSITE" id="PS50879"/>
    </source>
</evidence>
<dbReference type="InterPro" id="IPR050092">
    <property type="entry name" value="RNase_H"/>
</dbReference>
<feature type="region of interest" description="Disordered" evidence="10">
    <location>
        <begin position="200"/>
        <end position="230"/>
    </location>
</feature>
<feature type="region of interest" description="Disordered" evidence="10">
    <location>
        <begin position="148"/>
        <end position="180"/>
    </location>
</feature>
<evidence type="ECO:0000256" key="6">
    <source>
        <dbReference type="ARBA" id="ARBA00022723"/>
    </source>
</evidence>
<dbReference type="Pfam" id="PF01693">
    <property type="entry name" value="Cauli_VI"/>
    <property type="match status" value="1"/>
</dbReference>
<dbReference type="Proteomes" id="UP000494165">
    <property type="component" value="Unassembled WGS sequence"/>
</dbReference>
<dbReference type="AlphaFoldDB" id="A0A8S1CYZ4"/>
<keyword evidence="13" id="KW-1185">Reference proteome</keyword>
<protein>
    <recommendedName>
        <fullName evidence="4">ribonuclease H</fullName>
        <ecNumber evidence="4">3.1.26.4</ecNumber>
    </recommendedName>
</protein>
<evidence type="ECO:0000256" key="2">
    <source>
        <dbReference type="ARBA" id="ARBA00001946"/>
    </source>
</evidence>
<sequence length="495" mass="54946">MAGKQKCFYAVGLGHVRGVYLTWKECQSQVNGYRNAKFRKFSSMVEADAYVKQFSSPTSQAMTPAASDYRYNFPTQTMSQTQASTPSTAPQRNATATQQPPFAATTALHPLSSTQTAAELDQRFRVKKRLASLDEVLSAKTAKRTLDLDGSIESGRQNLKREPVERAPGPSNQPPIGNAPLTAEAANTQRIVKAELLSQIEEPQNEAPQPAAEIPREEPQAGPSMAVDQPEGNKLTELRKELKWLKDKYTSLEHGLKDVVQTLQVKTDELAILRSQITLFEKQISNKEGGTDVSLQDAVNRIQMQSQAPRRTQLIETARPSDQSSSSAPTEETENEHGYQFDTENYCIVYTDGCCRNNGKPNARAGLGVFFGDGFKYNMKEPLKGLRPTNINAEIMAAALACNVCKLIGLPKLNIHTDSEFVIKCMENWMPKWEKNGWLTASKKPVENKVPLLKLKSAMEGLQVKWTFVRGHSNIYGNEMADRLANEGAEQYVPD</sequence>
<gene>
    <name evidence="12" type="ORF">CLODIP_2_CD03660</name>
</gene>
<feature type="region of interest" description="Disordered" evidence="10">
    <location>
        <begin position="77"/>
        <end position="99"/>
    </location>
</feature>
<dbReference type="Gene3D" id="3.40.970.10">
    <property type="entry name" value="Ribonuclease H1, N-terminal domain"/>
    <property type="match status" value="1"/>
</dbReference>
<feature type="compositionally biased region" description="Polar residues" evidence="10">
    <location>
        <begin position="320"/>
        <end position="330"/>
    </location>
</feature>
<dbReference type="GO" id="GO:0004523">
    <property type="term" value="F:RNA-DNA hybrid ribonuclease activity"/>
    <property type="evidence" value="ECO:0007669"/>
    <property type="project" value="UniProtKB-EC"/>
</dbReference>
<evidence type="ECO:0000256" key="10">
    <source>
        <dbReference type="SAM" id="MobiDB-lite"/>
    </source>
</evidence>
<dbReference type="CDD" id="cd09280">
    <property type="entry name" value="RNase_HI_eukaryote_like"/>
    <property type="match status" value="1"/>
</dbReference>
<evidence type="ECO:0000256" key="9">
    <source>
        <dbReference type="ARBA" id="ARBA00022842"/>
    </source>
</evidence>
<dbReference type="GO" id="GO:0003676">
    <property type="term" value="F:nucleic acid binding"/>
    <property type="evidence" value="ECO:0007669"/>
    <property type="project" value="InterPro"/>
</dbReference>
<dbReference type="InterPro" id="IPR037056">
    <property type="entry name" value="RNase_H1_N_sf"/>
</dbReference>
<evidence type="ECO:0000256" key="1">
    <source>
        <dbReference type="ARBA" id="ARBA00000077"/>
    </source>
</evidence>
<evidence type="ECO:0000256" key="5">
    <source>
        <dbReference type="ARBA" id="ARBA00022722"/>
    </source>
</evidence>
<feature type="domain" description="RNase H type-1" evidence="11">
    <location>
        <begin position="343"/>
        <end position="490"/>
    </location>
</feature>
<dbReference type="FunFam" id="3.30.420.10:FF:000115">
    <property type="entry name" value="Ribonuclease H"/>
    <property type="match status" value="1"/>
</dbReference>
<dbReference type="OrthoDB" id="407198at2759"/>
<evidence type="ECO:0000256" key="4">
    <source>
        <dbReference type="ARBA" id="ARBA00012180"/>
    </source>
</evidence>
<evidence type="ECO:0000313" key="12">
    <source>
        <dbReference type="EMBL" id="CAB3373253.1"/>
    </source>
</evidence>
<comment type="catalytic activity">
    <reaction evidence="1">
        <text>Endonucleolytic cleavage to 5'-phosphomonoester.</text>
        <dbReference type="EC" id="3.1.26.4"/>
    </reaction>
</comment>